<protein>
    <submittedName>
        <fullName evidence="1">Uncharacterized protein</fullName>
    </submittedName>
</protein>
<name>A0AAV4BF19_9GAST</name>
<keyword evidence="2" id="KW-1185">Reference proteome</keyword>
<accession>A0AAV4BF19</accession>
<gene>
    <name evidence="1" type="ORF">PoB_004426800</name>
</gene>
<evidence type="ECO:0000313" key="1">
    <source>
        <dbReference type="EMBL" id="GFO17763.1"/>
    </source>
</evidence>
<dbReference type="EMBL" id="BLXT01004874">
    <property type="protein sequence ID" value="GFO17763.1"/>
    <property type="molecule type" value="Genomic_DNA"/>
</dbReference>
<reference evidence="1 2" key="1">
    <citation type="journal article" date="2021" name="Elife">
        <title>Chloroplast acquisition without the gene transfer in kleptoplastic sea slugs, Plakobranchus ocellatus.</title>
        <authorList>
            <person name="Maeda T."/>
            <person name="Takahashi S."/>
            <person name="Yoshida T."/>
            <person name="Shimamura S."/>
            <person name="Takaki Y."/>
            <person name="Nagai Y."/>
            <person name="Toyoda A."/>
            <person name="Suzuki Y."/>
            <person name="Arimoto A."/>
            <person name="Ishii H."/>
            <person name="Satoh N."/>
            <person name="Nishiyama T."/>
            <person name="Hasebe M."/>
            <person name="Maruyama T."/>
            <person name="Minagawa J."/>
            <person name="Obokata J."/>
            <person name="Shigenobu S."/>
        </authorList>
    </citation>
    <scope>NUCLEOTIDE SEQUENCE [LARGE SCALE GENOMIC DNA]</scope>
</reference>
<dbReference type="Proteomes" id="UP000735302">
    <property type="component" value="Unassembled WGS sequence"/>
</dbReference>
<dbReference type="AlphaFoldDB" id="A0AAV4BF19"/>
<organism evidence="1 2">
    <name type="scientific">Plakobranchus ocellatus</name>
    <dbReference type="NCBI Taxonomy" id="259542"/>
    <lineage>
        <taxon>Eukaryota</taxon>
        <taxon>Metazoa</taxon>
        <taxon>Spiralia</taxon>
        <taxon>Lophotrochozoa</taxon>
        <taxon>Mollusca</taxon>
        <taxon>Gastropoda</taxon>
        <taxon>Heterobranchia</taxon>
        <taxon>Euthyneura</taxon>
        <taxon>Panpulmonata</taxon>
        <taxon>Sacoglossa</taxon>
        <taxon>Placobranchoidea</taxon>
        <taxon>Plakobranchidae</taxon>
        <taxon>Plakobranchus</taxon>
    </lineage>
</organism>
<sequence length="71" mass="7797">MMGYHQWHEFPQDFRAGSLSGLPLNPAVWKKSMVGARGLLAPRTKLEAGGGSKSATELPSSFQCEFTILHH</sequence>
<proteinExistence type="predicted"/>
<comment type="caution">
    <text evidence="1">The sequence shown here is derived from an EMBL/GenBank/DDBJ whole genome shotgun (WGS) entry which is preliminary data.</text>
</comment>
<evidence type="ECO:0000313" key="2">
    <source>
        <dbReference type="Proteomes" id="UP000735302"/>
    </source>
</evidence>